<dbReference type="AlphaFoldDB" id="A0AAW5NS62"/>
<evidence type="ECO:0000313" key="2">
    <source>
        <dbReference type="EMBL" id="MCS2791270.1"/>
    </source>
</evidence>
<sequence>MKTTQLFRLISIINSLFIIPACSAQNPSQSIIEDIFEDLSVNNSVDNAVNEPNWENELEELSVRLHEPVDLNRATRQQLEQFPFLSDIQIEHLLAYIYVHGQMETLYELQLIEDMDRQTIQYLLPFVCIKAINNESPFRWKTMLKSAMKYGKNEVLTRIDIPFYKRKGYEHTYLGPSVYNSVKYAFRYRDQLYAGLVAEKDAGEPFFALHNRQGYDYYSFYLLLKDCGRLKTLSVGNYRLSFGQGLVISTDYLLGKTVYASSFNTRSGGIKKHSSTDETNYFRGAAATVSITKQWSVSGFYSHRSLDGVLTDGEITSIYKTGLHRSQKEADKKNLFTMQLTGGNVSYQQNRIRLGITGIYYVFNRPYEPQLTGYSQYNIHGNQFYNLGIDYACRWHRFSFQGETAMGKQGSATLNRLQYSPVEGTQLMIVQRYYSYNYWAMFAHSFGEGSTVQNEQGYYLGLETSPFRHWHFFASFDLFSFPWKKYRISQPSHGVDGLFQATFTPHSHLTMYLKYRYKQKERDLTDSKEKLTLPIFHHQLRYRLNYFGGDVFSSRTTLDYNHFHSQDRAASKGYQVTQMISSQLPWTRLFADVQGSYFSTDDYDSRVYVSEKGLLYTFYTPSFQGRGFRCAVRLRYELNEHWMLITKFGETIYLDRNEIGSGNDLIQGNKKADVQMQLRIKF</sequence>
<name>A0AAW5NS62_9BACE</name>
<dbReference type="Proteomes" id="UP001204548">
    <property type="component" value="Unassembled WGS sequence"/>
</dbReference>
<gene>
    <name evidence="2" type="ORF">NXW97_04465</name>
</gene>
<dbReference type="RefSeq" id="WP_118036671.1">
    <property type="nucleotide sequence ID" value="NZ_JABFIA010000005.1"/>
</dbReference>
<keyword evidence="1" id="KW-0732">Signal</keyword>
<feature type="signal peptide" evidence="1">
    <location>
        <begin position="1"/>
        <end position="24"/>
    </location>
</feature>
<protein>
    <submittedName>
        <fullName evidence="2">Helix-hairpin-helix domain-containing protein</fullName>
    </submittedName>
</protein>
<dbReference type="EMBL" id="JANUTS010000001">
    <property type="protein sequence ID" value="MCS2791270.1"/>
    <property type="molecule type" value="Genomic_DNA"/>
</dbReference>
<comment type="caution">
    <text evidence="2">The sequence shown here is derived from an EMBL/GenBank/DDBJ whole genome shotgun (WGS) entry which is preliminary data.</text>
</comment>
<accession>A0AAW5NS62</accession>
<dbReference type="InterPro" id="IPR010994">
    <property type="entry name" value="RuvA_2-like"/>
</dbReference>
<dbReference type="SUPFAM" id="SSF47781">
    <property type="entry name" value="RuvA domain 2-like"/>
    <property type="match status" value="1"/>
</dbReference>
<evidence type="ECO:0000313" key="3">
    <source>
        <dbReference type="Proteomes" id="UP001204548"/>
    </source>
</evidence>
<reference evidence="2" key="1">
    <citation type="submission" date="2022-08" db="EMBL/GenBank/DDBJ databases">
        <title>Genome Sequencing of Bacteroides fragilis Group Isolates with Nanopore Technology.</title>
        <authorList>
            <person name="Tisza M.J."/>
            <person name="Smith D."/>
            <person name="Dekker J.P."/>
        </authorList>
    </citation>
    <scope>NUCLEOTIDE SEQUENCE</scope>
    <source>
        <strain evidence="2">BFG-351</strain>
    </source>
</reference>
<proteinExistence type="predicted"/>
<feature type="chain" id="PRO_5043487542" evidence="1">
    <location>
        <begin position="25"/>
        <end position="682"/>
    </location>
</feature>
<organism evidence="2 3">
    <name type="scientific">Bacteroides faecis</name>
    <dbReference type="NCBI Taxonomy" id="674529"/>
    <lineage>
        <taxon>Bacteria</taxon>
        <taxon>Pseudomonadati</taxon>
        <taxon>Bacteroidota</taxon>
        <taxon>Bacteroidia</taxon>
        <taxon>Bacteroidales</taxon>
        <taxon>Bacteroidaceae</taxon>
        <taxon>Bacteroides</taxon>
    </lineage>
</organism>
<evidence type="ECO:0000256" key="1">
    <source>
        <dbReference type="SAM" id="SignalP"/>
    </source>
</evidence>